<feature type="compositionally biased region" description="Pro residues" evidence="1">
    <location>
        <begin position="194"/>
        <end position="203"/>
    </location>
</feature>
<accession>A0A7C8NLS6</accession>
<sequence length="894" mass="100322">MGSSWRPSDGPLTPASLPDFGLNSRYGSHIFRRFDINPIQTPAQSRERSKDLSSLPSPICTTSRVADCYRPGDSLFKSTPPTSPGYPDHWSSKHDRYRKDASRAPFGSEDGQIGGHADDSDVGTIIEAQHTPPRSPVKFGVPTRIDISQVKNQNILTKSWMVSETSLEKNSDSASISNIKVTSEKGLEHALSLPPKPPRPIPTGPAAGRKSSSHTNMTTQDRNHMRERKQFLDYHGLQKTSTATIDASSCGTYPNNVIVVRPRFPHLSDRARAHGRYQLPSNENNDIDMKDASPSDPLDISELLKDRPVVVKKARDTGCQDGLSSHSVSYFTTKGREDYGRPWVKNVETQEVRDYGTSTCIVSITPPKPKSSRFSSETVSTPTTLGGLDIEILVSRIVGELKEKLVDVKMEKHEEPVKEEKKEKPKGGHRKATTPPRLSEAQPKWDHTGSSLQLTAGKRLERRISKPRDVSSDEEEDEDAFQRRRHHISSTPAISKHQQARKRSSTPSYADHYGEEEENNPKARTPADLHFRKKKRVETPVTDGQSKVRSPSIAFSTTESPCPFARKTSKGNFHALSTVSSVPTLMKNPVETPKTQRPLAHKTAAGAAVPRINKPAPLPDTFWFQRRYNRLASEINKPNILSKGRKCFNRRMLSYYLGGNARLTVSPISPSARISQIHRVNCVVAIKKEFLPNPANPGEIIVVCSPHDFEKQLPSGVSTFPVFLERGTAEWEYMGTYEFDISKRFSNKEADSLQDKNLIDFWLMRMFEMREPVTQGRVTSQKINLGQINLGWQERGQSPASHRTVPTLCDRSVKSLAPQLVPTHLKSRKQVRNLTVRQVEKYLQDGTIKFNWNFLKPVGYDNALYRKLSEAVWPAREGNMDAHAGLWSSLRNNR</sequence>
<name>A0A7C8NLS6_ORBOL</name>
<dbReference type="Proteomes" id="UP000480548">
    <property type="component" value="Unassembled WGS sequence"/>
</dbReference>
<feature type="compositionally biased region" description="Basic and acidic residues" evidence="1">
    <location>
        <begin position="519"/>
        <end position="530"/>
    </location>
</feature>
<evidence type="ECO:0000313" key="3">
    <source>
        <dbReference type="EMBL" id="KAF3119125.1"/>
    </source>
</evidence>
<evidence type="ECO:0000313" key="4">
    <source>
        <dbReference type="Proteomes" id="UP000480548"/>
    </source>
</evidence>
<dbReference type="InterPro" id="IPR046520">
    <property type="entry name" value="DUF6697"/>
</dbReference>
<feature type="domain" description="DUF6697" evidence="2">
    <location>
        <begin position="648"/>
        <end position="870"/>
    </location>
</feature>
<feature type="compositionally biased region" description="Basic and acidic residues" evidence="1">
    <location>
        <begin position="90"/>
        <end position="102"/>
    </location>
</feature>
<dbReference type="Pfam" id="PF20411">
    <property type="entry name" value="DUF6697"/>
    <property type="match status" value="1"/>
</dbReference>
<dbReference type="EMBL" id="WIQZ01000188">
    <property type="protein sequence ID" value="KAF3119125.1"/>
    <property type="molecule type" value="Genomic_DNA"/>
</dbReference>
<proteinExistence type="predicted"/>
<evidence type="ECO:0000256" key="1">
    <source>
        <dbReference type="SAM" id="MobiDB-lite"/>
    </source>
</evidence>
<feature type="region of interest" description="Disordered" evidence="1">
    <location>
        <begin position="411"/>
        <end position="559"/>
    </location>
</feature>
<feature type="region of interest" description="Disordered" evidence="1">
    <location>
        <begin position="186"/>
        <end position="221"/>
    </location>
</feature>
<comment type="caution">
    <text evidence="3">The sequence shown here is derived from an EMBL/GenBank/DDBJ whole genome shotgun (WGS) entry which is preliminary data.</text>
</comment>
<protein>
    <recommendedName>
        <fullName evidence="2">DUF6697 domain-containing protein</fullName>
    </recommendedName>
</protein>
<feature type="compositionally biased region" description="Basic and acidic residues" evidence="1">
    <location>
        <begin position="411"/>
        <end position="426"/>
    </location>
</feature>
<evidence type="ECO:0000259" key="2">
    <source>
        <dbReference type="Pfam" id="PF20411"/>
    </source>
</evidence>
<feature type="compositionally biased region" description="Polar residues" evidence="1">
    <location>
        <begin position="542"/>
        <end position="559"/>
    </location>
</feature>
<gene>
    <name evidence="3" type="ORF">TWF703_003631</name>
</gene>
<dbReference type="AlphaFoldDB" id="A0A7C8NLS6"/>
<feature type="region of interest" description="Disordered" evidence="1">
    <location>
        <begin position="72"/>
        <end position="120"/>
    </location>
</feature>
<feature type="compositionally biased region" description="Basic and acidic residues" evidence="1">
    <location>
        <begin position="458"/>
        <end position="471"/>
    </location>
</feature>
<reference evidence="3 4" key="1">
    <citation type="submission" date="2019-06" db="EMBL/GenBank/DDBJ databases">
        <authorList>
            <person name="Palmer J.M."/>
        </authorList>
    </citation>
    <scope>NUCLEOTIDE SEQUENCE [LARGE SCALE GENOMIC DNA]</scope>
    <source>
        <strain evidence="3 4">TWF703</strain>
    </source>
</reference>
<organism evidence="3 4">
    <name type="scientific">Orbilia oligospora</name>
    <name type="common">Nematode-trapping fungus</name>
    <name type="synonym">Arthrobotrys oligospora</name>
    <dbReference type="NCBI Taxonomy" id="2813651"/>
    <lineage>
        <taxon>Eukaryota</taxon>
        <taxon>Fungi</taxon>
        <taxon>Dikarya</taxon>
        <taxon>Ascomycota</taxon>
        <taxon>Pezizomycotina</taxon>
        <taxon>Orbiliomycetes</taxon>
        <taxon>Orbiliales</taxon>
        <taxon>Orbiliaceae</taxon>
        <taxon>Orbilia</taxon>
    </lineage>
</organism>